<accession>A0A255YWY5</accession>
<reference evidence="2 3" key="1">
    <citation type="submission" date="2017-07" db="EMBL/GenBank/DDBJ databases">
        <title>Niveispirillum cyanobacteriorum sp. nov., isolated from cyanobacterial aggregates in a eutrophic lake.</title>
        <authorList>
            <person name="Cai H."/>
        </authorList>
    </citation>
    <scope>NUCLEOTIDE SEQUENCE [LARGE SCALE GENOMIC DNA]</scope>
    <source>
        <strain evidence="3">TH1-14</strain>
    </source>
</reference>
<dbReference type="PROSITE" id="PS50943">
    <property type="entry name" value="HTH_CROC1"/>
    <property type="match status" value="1"/>
</dbReference>
<dbReference type="SMART" id="SM00530">
    <property type="entry name" value="HTH_XRE"/>
    <property type="match status" value="1"/>
</dbReference>
<evidence type="ECO:0000313" key="2">
    <source>
        <dbReference type="EMBL" id="OYQ33746.1"/>
    </source>
</evidence>
<dbReference type="CDD" id="cd00093">
    <property type="entry name" value="HTH_XRE"/>
    <property type="match status" value="1"/>
</dbReference>
<name>A0A255YWY5_9PROT</name>
<dbReference type="InterPro" id="IPR001387">
    <property type="entry name" value="Cro/C1-type_HTH"/>
</dbReference>
<dbReference type="Pfam" id="PF01381">
    <property type="entry name" value="HTH_3"/>
    <property type="match status" value="1"/>
</dbReference>
<comment type="caution">
    <text evidence="2">The sequence shown here is derived from an EMBL/GenBank/DDBJ whole genome shotgun (WGS) entry which is preliminary data.</text>
</comment>
<keyword evidence="3" id="KW-1185">Reference proteome</keyword>
<protein>
    <submittedName>
        <fullName evidence="2">Transcriptional regulator</fullName>
    </submittedName>
</protein>
<proteinExistence type="predicted"/>
<dbReference type="Proteomes" id="UP000216998">
    <property type="component" value="Unassembled WGS sequence"/>
</dbReference>
<dbReference type="GO" id="GO:0003677">
    <property type="term" value="F:DNA binding"/>
    <property type="evidence" value="ECO:0007669"/>
    <property type="project" value="InterPro"/>
</dbReference>
<dbReference type="InterPro" id="IPR010982">
    <property type="entry name" value="Lambda_DNA-bd_dom_sf"/>
</dbReference>
<sequence length="98" mass="10855">MTRIKELHADWMQDPAYREAYDALEEEFTLAQAIIEARIKAGLTQEELAARMQTSQSAIARLESGRTIPSARTLARFAKATGTRLRISFEVGPSSASV</sequence>
<dbReference type="OrthoDB" id="9792093at2"/>
<dbReference type="Gene3D" id="1.10.260.40">
    <property type="entry name" value="lambda repressor-like DNA-binding domains"/>
    <property type="match status" value="1"/>
</dbReference>
<dbReference type="RefSeq" id="WP_094457185.1">
    <property type="nucleotide sequence ID" value="NZ_NOXU01000030.1"/>
</dbReference>
<evidence type="ECO:0000259" key="1">
    <source>
        <dbReference type="PROSITE" id="PS50943"/>
    </source>
</evidence>
<dbReference type="EMBL" id="NOXU01000030">
    <property type="protein sequence ID" value="OYQ33746.1"/>
    <property type="molecule type" value="Genomic_DNA"/>
</dbReference>
<dbReference type="SUPFAM" id="SSF47413">
    <property type="entry name" value="lambda repressor-like DNA-binding domains"/>
    <property type="match status" value="1"/>
</dbReference>
<organism evidence="2 3">
    <name type="scientific">Niveispirillum lacus</name>
    <dbReference type="NCBI Taxonomy" id="1981099"/>
    <lineage>
        <taxon>Bacteria</taxon>
        <taxon>Pseudomonadati</taxon>
        <taxon>Pseudomonadota</taxon>
        <taxon>Alphaproteobacteria</taxon>
        <taxon>Rhodospirillales</taxon>
        <taxon>Azospirillaceae</taxon>
        <taxon>Niveispirillum</taxon>
    </lineage>
</organism>
<dbReference type="AlphaFoldDB" id="A0A255YWY5"/>
<feature type="domain" description="HTH cro/C1-type" evidence="1">
    <location>
        <begin position="34"/>
        <end position="88"/>
    </location>
</feature>
<gene>
    <name evidence="2" type="ORF">CHU95_15500</name>
</gene>
<evidence type="ECO:0000313" key="3">
    <source>
        <dbReference type="Proteomes" id="UP000216998"/>
    </source>
</evidence>